<evidence type="ECO:0000259" key="6">
    <source>
        <dbReference type="PROSITE" id="PS51782"/>
    </source>
</evidence>
<gene>
    <name evidence="7" type="ORF">BDV26DRAFT_289520</name>
</gene>
<evidence type="ECO:0000256" key="5">
    <source>
        <dbReference type="ARBA" id="ARBA00023026"/>
    </source>
</evidence>
<dbReference type="InterPro" id="IPR018392">
    <property type="entry name" value="LysM"/>
</dbReference>
<proteinExistence type="predicted"/>
<sequence length="806" mass="87985">MNRTKSLLSTELTSVKPNFFTRRRPKYTDIGRSQIINLKTAGAKGDGVTDNTSALNSIFSAAANMSSIVYIPYGVYIVTDTVKIPVCSRIIGQVWPQIMAKGRKFENQLQKRAVVQVGEPGESGVVEIQDMMFTVSGATAGAVLLHWNVHEITQGSAGLWDSHFRVGGAQGSELQADKCPKGGGINMHCIAASALIHITSKASAYLENVWAWVADHDLDTADEAQIDIFAGRGILIESEGPTWLYGTASEHSVLYQYQLSNASNVVMGMIQTESPYFQSHPGAPLPIATGEFPNDPNFSNCSPSTSAACAVSWAVRIVDSSSIYILGAGLYSWFSKYSQDCLATENCQDRAFEVEQSQDLWIYNLVTKAIVEMISPVNDKPTLAKDNKNGFMSSILAWLKGSDDTTGQRTFTGFTIYEPDYLPSSFSDSCVTALTATIKCDLNVFQFSEPAYHGTLGNDTLTDMVCDQSCGESLATTIIGGNMWAGWNETCYKDPQTGQYCNDIISKFTRVARVELMPKDEMYSYCYKTKLQMMQSSPYSYYNKIFQHNLETVAARCGFTTNTTIPESLAATIPEDDPLCVSDNIYTTKKGDTCTSIALNHSISSAALYMGNQDLIRDCNQVVTGKNLCLPLSCERTYVLQPGDTCRSIEQDNAILLYDNSTKIITPLRQLNPWIDTYCTNLQSTAWAFGRVLCLTPQSGVFNATEPVPTSYNPWGTEGSGYGSYVIDPPTNTTVATGTTQRCGRWHTVVAGESCTQICVQDKITSNLFVAVNPSLNAVDCTGSLIPGLAYCTAPMRGWNYTTGGA</sequence>
<dbReference type="OrthoDB" id="1046782at2759"/>
<keyword evidence="3" id="KW-0147">Chitin-binding</keyword>
<keyword evidence="2" id="KW-0964">Secreted</keyword>
<dbReference type="PANTHER" id="PTHR34997:SF16">
    <property type="entry name" value="LYSM DOMAIN-CONTAINING PROTEIN"/>
    <property type="match status" value="1"/>
</dbReference>
<dbReference type="InterPro" id="IPR024535">
    <property type="entry name" value="RHGA/B-epi-like_pectate_lyase"/>
</dbReference>
<keyword evidence="4" id="KW-0732">Signal</keyword>
<evidence type="ECO:0000256" key="2">
    <source>
        <dbReference type="ARBA" id="ARBA00022525"/>
    </source>
</evidence>
<dbReference type="InterPro" id="IPR012334">
    <property type="entry name" value="Pectin_lyas_fold"/>
</dbReference>
<dbReference type="GO" id="GO:0005576">
    <property type="term" value="C:extracellular region"/>
    <property type="evidence" value="ECO:0007669"/>
    <property type="project" value="UniProtKB-SubCell"/>
</dbReference>
<comment type="subcellular location">
    <subcellularLocation>
        <location evidence="1">Secreted</location>
    </subcellularLocation>
</comment>
<protein>
    <submittedName>
        <fullName evidence="7">Pectin lyase fold/virulence factor</fullName>
    </submittedName>
</protein>
<evidence type="ECO:0000313" key="7">
    <source>
        <dbReference type="EMBL" id="KAE8381463.1"/>
    </source>
</evidence>
<dbReference type="CDD" id="cd00118">
    <property type="entry name" value="LysM"/>
    <property type="match status" value="2"/>
</dbReference>
<dbReference type="Pfam" id="PF01476">
    <property type="entry name" value="LysM"/>
    <property type="match status" value="1"/>
</dbReference>
<reference evidence="7 8" key="1">
    <citation type="submission" date="2019-04" db="EMBL/GenBank/DDBJ databases">
        <title>Friends and foes A comparative genomics studyof 23 Aspergillus species from section Flavi.</title>
        <authorList>
            <consortium name="DOE Joint Genome Institute"/>
            <person name="Kjaerbolling I."/>
            <person name="Vesth T."/>
            <person name="Frisvad J.C."/>
            <person name="Nybo J.L."/>
            <person name="Theobald S."/>
            <person name="Kildgaard S."/>
            <person name="Isbrandt T."/>
            <person name="Kuo A."/>
            <person name="Sato A."/>
            <person name="Lyhne E.K."/>
            <person name="Kogle M.E."/>
            <person name="Wiebenga A."/>
            <person name="Kun R.S."/>
            <person name="Lubbers R.J."/>
            <person name="Makela M.R."/>
            <person name="Barry K."/>
            <person name="Chovatia M."/>
            <person name="Clum A."/>
            <person name="Daum C."/>
            <person name="Haridas S."/>
            <person name="He G."/>
            <person name="LaButti K."/>
            <person name="Lipzen A."/>
            <person name="Mondo S."/>
            <person name="Riley R."/>
            <person name="Salamov A."/>
            <person name="Simmons B.A."/>
            <person name="Magnuson J.K."/>
            <person name="Henrissat B."/>
            <person name="Mortensen U.H."/>
            <person name="Larsen T.O."/>
            <person name="Devries R.P."/>
            <person name="Grigoriev I.V."/>
            <person name="Machida M."/>
            <person name="Baker S.E."/>
            <person name="Andersen M.R."/>
        </authorList>
    </citation>
    <scope>NUCLEOTIDE SEQUENCE [LARGE SCALE GENOMIC DNA]</scope>
    <source>
        <strain evidence="7 8">IBT 29228</strain>
    </source>
</reference>
<keyword evidence="5" id="KW-0843">Virulence</keyword>
<dbReference type="GO" id="GO:0008061">
    <property type="term" value="F:chitin binding"/>
    <property type="evidence" value="ECO:0007669"/>
    <property type="project" value="UniProtKB-KW"/>
</dbReference>
<dbReference type="GO" id="GO:0016829">
    <property type="term" value="F:lyase activity"/>
    <property type="evidence" value="ECO:0007669"/>
    <property type="project" value="UniProtKB-KW"/>
</dbReference>
<feature type="domain" description="LysM" evidence="6">
    <location>
        <begin position="745"/>
        <end position="793"/>
    </location>
</feature>
<dbReference type="SUPFAM" id="SSF51126">
    <property type="entry name" value="Pectin lyase-like"/>
    <property type="match status" value="1"/>
</dbReference>
<dbReference type="Proteomes" id="UP000326198">
    <property type="component" value="Unassembled WGS sequence"/>
</dbReference>
<accession>A0A5N7BI62</accession>
<dbReference type="Gene3D" id="2.160.20.10">
    <property type="entry name" value="Single-stranded right-handed beta-helix, Pectin lyase-like"/>
    <property type="match status" value="1"/>
</dbReference>
<dbReference type="AlphaFoldDB" id="A0A5N7BI62"/>
<evidence type="ECO:0000256" key="1">
    <source>
        <dbReference type="ARBA" id="ARBA00004613"/>
    </source>
</evidence>
<dbReference type="EMBL" id="ML736171">
    <property type="protein sequence ID" value="KAE8381463.1"/>
    <property type="molecule type" value="Genomic_DNA"/>
</dbReference>
<feature type="domain" description="LysM" evidence="6">
    <location>
        <begin position="584"/>
        <end position="630"/>
    </location>
</feature>
<dbReference type="SMART" id="SM00257">
    <property type="entry name" value="LysM"/>
    <property type="match status" value="3"/>
</dbReference>
<evidence type="ECO:0000256" key="3">
    <source>
        <dbReference type="ARBA" id="ARBA00022669"/>
    </source>
</evidence>
<evidence type="ECO:0000256" key="4">
    <source>
        <dbReference type="ARBA" id="ARBA00022729"/>
    </source>
</evidence>
<dbReference type="PANTHER" id="PTHR34997">
    <property type="entry name" value="AM15"/>
    <property type="match status" value="1"/>
</dbReference>
<organism evidence="7 8">
    <name type="scientific">Aspergillus bertholletiae</name>
    <dbReference type="NCBI Taxonomy" id="1226010"/>
    <lineage>
        <taxon>Eukaryota</taxon>
        <taxon>Fungi</taxon>
        <taxon>Dikarya</taxon>
        <taxon>Ascomycota</taxon>
        <taxon>Pezizomycotina</taxon>
        <taxon>Eurotiomycetes</taxon>
        <taxon>Eurotiomycetidae</taxon>
        <taxon>Eurotiales</taxon>
        <taxon>Aspergillaceae</taxon>
        <taxon>Aspergillus</taxon>
        <taxon>Aspergillus subgen. Circumdati</taxon>
    </lineage>
</organism>
<dbReference type="PROSITE" id="PS51782">
    <property type="entry name" value="LYSM"/>
    <property type="match status" value="2"/>
</dbReference>
<keyword evidence="7" id="KW-0456">Lyase</keyword>
<dbReference type="Pfam" id="PF12708">
    <property type="entry name" value="Pect-lyase_RHGA_epim"/>
    <property type="match status" value="1"/>
</dbReference>
<evidence type="ECO:0000313" key="8">
    <source>
        <dbReference type="Proteomes" id="UP000326198"/>
    </source>
</evidence>
<dbReference type="InterPro" id="IPR036779">
    <property type="entry name" value="LysM_dom_sf"/>
</dbReference>
<keyword evidence="8" id="KW-1185">Reference proteome</keyword>
<name>A0A5N7BI62_9EURO</name>
<dbReference type="SUPFAM" id="SSF54106">
    <property type="entry name" value="LysM domain"/>
    <property type="match status" value="1"/>
</dbReference>
<dbReference type="Gene3D" id="3.10.350.10">
    <property type="entry name" value="LysM domain"/>
    <property type="match status" value="3"/>
</dbReference>
<dbReference type="InterPro" id="IPR011050">
    <property type="entry name" value="Pectin_lyase_fold/virulence"/>
</dbReference>
<dbReference type="CDD" id="cd23668">
    <property type="entry name" value="GH55_beta13glucanase-like"/>
    <property type="match status" value="1"/>
</dbReference>
<dbReference type="InterPro" id="IPR052210">
    <property type="entry name" value="LysM1-like"/>
</dbReference>
<dbReference type="FunFam" id="2.160.20.10:FF:000049">
    <property type="entry name" value="Putative exo-beta-1,3-glucanase"/>
    <property type="match status" value="1"/>
</dbReference>